<accession>A0ABR1PQE3</accession>
<dbReference type="EMBL" id="JAKNSF020000001">
    <property type="protein sequence ID" value="KAK7742737.1"/>
    <property type="molecule type" value="Genomic_DNA"/>
</dbReference>
<feature type="region of interest" description="Disordered" evidence="1">
    <location>
        <begin position="371"/>
        <end position="445"/>
    </location>
</feature>
<evidence type="ECO:0008006" key="4">
    <source>
        <dbReference type="Google" id="ProtNLM"/>
    </source>
</evidence>
<organism evidence="2 3">
    <name type="scientific">Diaporthe eres</name>
    <name type="common">Phomopsis oblonga</name>
    <dbReference type="NCBI Taxonomy" id="83184"/>
    <lineage>
        <taxon>Eukaryota</taxon>
        <taxon>Fungi</taxon>
        <taxon>Dikarya</taxon>
        <taxon>Ascomycota</taxon>
        <taxon>Pezizomycotina</taxon>
        <taxon>Sordariomycetes</taxon>
        <taxon>Sordariomycetidae</taxon>
        <taxon>Diaporthales</taxon>
        <taxon>Diaporthaceae</taxon>
        <taxon>Diaporthe</taxon>
        <taxon>Diaporthe eres species complex</taxon>
    </lineage>
</organism>
<evidence type="ECO:0000313" key="2">
    <source>
        <dbReference type="EMBL" id="KAK7742737.1"/>
    </source>
</evidence>
<name>A0ABR1PQE3_DIAER</name>
<comment type="caution">
    <text evidence="2">The sequence shown here is derived from an EMBL/GenBank/DDBJ whole genome shotgun (WGS) entry which is preliminary data.</text>
</comment>
<feature type="compositionally biased region" description="Polar residues" evidence="1">
    <location>
        <begin position="375"/>
        <end position="393"/>
    </location>
</feature>
<feature type="compositionally biased region" description="Polar residues" evidence="1">
    <location>
        <begin position="277"/>
        <end position="286"/>
    </location>
</feature>
<sequence length="570" mass="61530">MDQAPPHPSQASSHFQLEPVSGATLFEQETSRRDELARRGRCLTGCSELDDQVLLGGFERGCVAGVSAEEEDVGLLVSIEYLPLYLLELGLLTRRIQIGLQTVARLFVASLEAGDGPTPRATVITTLSAGALLPILRDSFKAQLVAQGQDSGKGSELLKRFLERVSISRIFDVAGLWEALGELDNLGSQDETRQEPPGSQQVVDEEGLPGPRTAATDGRIEERESSTAELSSSPLSDPPSSLPDEMEFVETQPRKPPPAERTEIADSEDDDDFLSPRSPSKASSEPATAAQAVPGENSPKEKEAGVDQPGVDQTRTQADTRHPDIVLITHMSTLLSSLFRQREKDTAHQMLQLLSSHLRYLSRSPNHGGPLILILNSTTNSQEPNTTTNTKSDPGQGRPSPPPPPPPDASNTRGPSRPLDPTLRSIFNPPPLPASGLGYTHDTPLSRRNKPSFGLIFTQMLDIHLLCTRVPRTRADAEVLFAPPSQAAGAGTGAVGYGWVVEVLLDEVGVWEDERARPPWGSRRASREQRWGAVDVRRDGDGVRVVDAFGGGRKTVPEIVLAAGFGGRRV</sequence>
<evidence type="ECO:0000256" key="1">
    <source>
        <dbReference type="SAM" id="MobiDB-lite"/>
    </source>
</evidence>
<feature type="compositionally biased region" description="Pro residues" evidence="1">
    <location>
        <begin position="399"/>
        <end position="408"/>
    </location>
</feature>
<evidence type="ECO:0000313" key="3">
    <source>
        <dbReference type="Proteomes" id="UP001430848"/>
    </source>
</evidence>
<proteinExistence type="predicted"/>
<gene>
    <name evidence="2" type="ORF">SLS63_000303</name>
</gene>
<dbReference type="Proteomes" id="UP001430848">
    <property type="component" value="Unassembled WGS sequence"/>
</dbReference>
<feature type="region of interest" description="Disordered" evidence="1">
    <location>
        <begin position="187"/>
        <end position="324"/>
    </location>
</feature>
<protein>
    <recommendedName>
        <fullName evidence="4">Fasciclin domain family protein</fullName>
    </recommendedName>
</protein>
<reference evidence="2 3" key="1">
    <citation type="submission" date="2024-02" db="EMBL/GenBank/DDBJ databases">
        <title>De novo assembly and annotation of 12 fungi associated with fruit tree decline syndrome in Ontario, Canada.</title>
        <authorList>
            <person name="Sulman M."/>
            <person name="Ellouze W."/>
            <person name="Ilyukhin E."/>
        </authorList>
    </citation>
    <scope>NUCLEOTIDE SEQUENCE [LARGE SCALE GENOMIC DNA]</scope>
    <source>
        <strain evidence="2 3">M169</strain>
    </source>
</reference>
<keyword evidence="3" id="KW-1185">Reference proteome</keyword>